<dbReference type="Pfam" id="PF13620">
    <property type="entry name" value="CarboxypepD_reg"/>
    <property type="match status" value="1"/>
</dbReference>
<name>G8NQT5_GRAMM</name>
<protein>
    <submittedName>
        <fullName evidence="3">TonB-dependent receptor plug</fullName>
    </submittedName>
</protein>
<reference evidence="3 4" key="1">
    <citation type="submission" date="2011-11" db="EMBL/GenBank/DDBJ databases">
        <title>Complete sequence of Granulicella mallensis MP5ACTX8.</title>
        <authorList>
            <consortium name="US DOE Joint Genome Institute"/>
            <person name="Lucas S."/>
            <person name="Copeland A."/>
            <person name="Lapidus A."/>
            <person name="Cheng J.-F."/>
            <person name="Goodwin L."/>
            <person name="Pitluck S."/>
            <person name="Peters L."/>
            <person name="Lu M."/>
            <person name="Detter J.C."/>
            <person name="Han C."/>
            <person name="Tapia R."/>
            <person name="Land M."/>
            <person name="Hauser L."/>
            <person name="Kyrpides N."/>
            <person name="Ivanova N."/>
            <person name="Mikhailova N."/>
            <person name="Pagani I."/>
            <person name="Rawat S."/>
            <person name="Mannisto M."/>
            <person name="Haggblom M."/>
            <person name="Woyke T."/>
        </authorList>
    </citation>
    <scope>NUCLEOTIDE SEQUENCE [LARGE SCALE GENOMIC DNA]</scope>
    <source>
        <strain evidence="4">ATCC BAA-1857 / DSM 23137 / MP5ACTX8</strain>
    </source>
</reference>
<dbReference type="Pfam" id="PF25183">
    <property type="entry name" value="OMP_b-brl_4"/>
    <property type="match status" value="1"/>
</dbReference>
<dbReference type="InterPro" id="IPR057601">
    <property type="entry name" value="Oar-like_b-barrel"/>
</dbReference>
<feature type="region of interest" description="Disordered" evidence="1">
    <location>
        <begin position="141"/>
        <end position="162"/>
    </location>
</feature>
<gene>
    <name evidence="3" type="ordered locus">AciX8_4117</name>
</gene>
<dbReference type="Proteomes" id="UP000007113">
    <property type="component" value="Chromosome"/>
</dbReference>
<dbReference type="eggNOG" id="COG1629">
    <property type="taxonomic scope" value="Bacteria"/>
</dbReference>
<accession>G8NQT5</accession>
<dbReference type="InterPro" id="IPR039426">
    <property type="entry name" value="TonB-dep_rcpt-like"/>
</dbReference>
<evidence type="ECO:0000256" key="1">
    <source>
        <dbReference type="SAM" id="MobiDB-lite"/>
    </source>
</evidence>
<evidence type="ECO:0000313" key="3">
    <source>
        <dbReference type="EMBL" id="AEU38398.1"/>
    </source>
</evidence>
<dbReference type="GO" id="GO:0015344">
    <property type="term" value="F:siderophore uptake transmembrane transporter activity"/>
    <property type="evidence" value="ECO:0007669"/>
    <property type="project" value="TreeGrafter"/>
</dbReference>
<keyword evidence="3" id="KW-0675">Receptor</keyword>
<dbReference type="SUPFAM" id="SSF49452">
    <property type="entry name" value="Starch-binding domain-like"/>
    <property type="match status" value="1"/>
</dbReference>
<dbReference type="Gene3D" id="2.60.40.1120">
    <property type="entry name" value="Carboxypeptidase-like, regulatory domain"/>
    <property type="match status" value="1"/>
</dbReference>
<keyword evidence="4" id="KW-1185">Reference proteome</keyword>
<dbReference type="PANTHER" id="PTHR30069">
    <property type="entry name" value="TONB-DEPENDENT OUTER MEMBRANE RECEPTOR"/>
    <property type="match status" value="1"/>
</dbReference>
<dbReference type="GO" id="GO:0030246">
    <property type="term" value="F:carbohydrate binding"/>
    <property type="evidence" value="ECO:0007669"/>
    <property type="project" value="InterPro"/>
</dbReference>
<dbReference type="EMBL" id="CP003130">
    <property type="protein sequence ID" value="AEU38398.1"/>
    <property type="molecule type" value="Genomic_DNA"/>
</dbReference>
<dbReference type="STRING" id="682795.AciX8_4117"/>
<evidence type="ECO:0000259" key="2">
    <source>
        <dbReference type="Pfam" id="PF25183"/>
    </source>
</evidence>
<dbReference type="PANTHER" id="PTHR30069:SF46">
    <property type="entry name" value="OAR PROTEIN"/>
    <property type="match status" value="1"/>
</dbReference>
<dbReference type="KEGG" id="gma:AciX8_4117"/>
<dbReference type="HOGENOM" id="CLU_006298_0_0_0"/>
<sequence length="1183" mass="127203">MIKASSAFCTEVAFVPNVSAKRASFTKKRPYLLLLLMTILFLFSPLTRGQELAGTFSGTVTDSTGAVIQNANITITQNGVNGEPRIVQSNSSGNYTASNLPAGTYTITVTDPNFETFADRNVVLNVAQKRTINVQLKPGSQSQTVTVEDHPVSVDTESSSQAGTISGTQVRELELVNRNFQQLVTLQPGVVNQLPDQPGFGSLNSTSTISVNGARTGANNWSVDGADINDSGSNTTLLNTPSIDAIQEFTLERSSYDASFGRSGGGQVLVSTRSGTSSFHGDVYEFVRTENTNANSYFNNLTGLPRSPDHYNNYGFTLGGPLYIPHVYNTGKNKTFFFWSEEWRKISTPTTNNVPGATAAELSGTFFSPTALNAPAGCVTSYTPYIAPTAQGGVGSGGVGTININNPNCISKNAQVYLSQIISKFPANFTTVNAQTGFAEGSNITSYTVLNNFRQDLVRIDHYFSDRLHFFARGMEDSAPSNSPTGLFGGANYPGVLNVPINAPGYNVVGNLTWTISPKMVNELEFAYSQGGIKGGLNGAGNSPSVLASLTNQQAYPDPYGRIPGVTLLDSSVTGVSQGNAPYNERNLDRNIFDNFTVTLGNHTLHAGVTVQQMLKTENGGGGNPNFQFNTWGDFLLGNVALYTQGSRDIVPDLQFWNTEAYIQDDWKATHNLNVNLGLRWTRFPSPGDVNDTLTNFDPTVYDPKKAPLLDGNGNFVAGQAFTSANYANGMIFPTGSACAAAQAITSQASCSPYGGIVNPNNNWNFAPRVGFAYDLYGNGKTVLRGGFGIFFDRTLDGIWEQNAFSDPPLVQTTTISNTSFDNPLGTGAAVPALGPNALTTTGDPTFKVPSYTDYNLSLQQQLAPTTVLEIAYVGSVSRHLLGELDLNMPTLATREENPLAPLNNIRPYLGYSDFHTRLPVFTSNYNSLQVQLTHKSRDLNLGIAYTWSKNLSDQANDRGTANTYTYDPKLDYGPSSINEPQIFIANFVYKEPFLREQHGLLGHVLGGWEISGITNFQSGLSTTLSQNTDPFACTPPGNNNPAGTATPLCAATNAGGPYPGGLGMVNPNADILPRPDQIAPVHLTKTKAQWFTTSSFIPAEGHFGTAPVGGFLSPGLEKIDLGLLKNFKITQRANLQMRAETFNVFNHTNFSTLDTGIADGTFGQATAAHSPRIMQFSGKLYF</sequence>
<evidence type="ECO:0000313" key="4">
    <source>
        <dbReference type="Proteomes" id="UP000007113"/>
    </source>
</evidence>
<dbReference type="GO" id="GO:0044718">
    <property type="term" value="P:siderophore transmembrane transport"/>
    <property type="evidence" value="ECO:0007669"/>
    <property type="project" value="TreeGrafter"/>
</dbReference>
<dbReference type="GO" id="GO:0009279">
    <property type="term" value="C:cell outer membrane"/>
    <property type="evidence" value="ECO:0007669"/>
    <property type="project" value="TreeGrafter"/>
</dbReference>
<dbReference type="InterPro" id="IPR013784">
    <property type="entry name" value="Carb-bd-like_fold"/>
</dbReference>
<organism evidence="3 4">
    <name type="scientific">Granulicella mallensis (strain ATCC BAA-1857 / DSM 23137 / MP5ACTX8)</name>
    <dbReference type="NCBI Taxonomy" id="682795"/>
    <lineage>
        <taxon>Bacteria</taxon>
        <taxon>Pseudomonadati</taxon>
        <taxon>Acidobacteriota</taxon>
        <taxon>Terriglobia</taxon>
        <taxon>Terriglobales</taxon>
        <taxon>Acidobacteriaceae</taxon>
        <taxon>Granulicella</taxon>
    </lineage>
</organism>
<dbReference type="AlphaFoldDB" id="G8NQT5"/>
<dbReference type="SUPFAM" id="SSF56935">
    <property type="entry name" value="Porins"/>
    <property type="match status" value="1"/>
</dbReference>
<proteinExistence type="predicted"/>
<feature type="domain" description="TonB-dependent transporter Oar-like beta-barrel" evidence="2">
    <location>
        <begin position="271"/>
        <end position="1176"/>
    </location>
</feature>